<gene>
    <name evidence="3" type="ORF">BDK92_3789</name>
</gene>
<dbReference type="RefSeq" id="WP_121157882.1">
    <property type="nucleotide sequence ID" value="NZ_RBKT01000001.1"/>
</dbReference>
<keyword evidence="2" id="KW-0812">Transmembrane</keyword>
<evidence type="ECO:0000313" key="4">
    <source>
        <dbReference type="Proteomes" id="UP000277671"/>
    </source>
</evidence>
<keyword evidence="4" id="KW-1185">Reference proteome</keyword>
<accession>A0A495JKT6</accession>
<name>A0A495JKT6_9ACTN</name>
<evidence type="ECO:0000256" key="2">
    <source>
        <dbReference type="SAM" id="Phobius"/>
    </source>
</evidence>
<keyword evidence="2" id="KW-1133">Transmembrane helix</keyword>
<dbReference type="OrthoDB" id="3348342at2"/>
<keyword evidence="2" id="KW-0472">Membrane</keyword>
<comment type="caution">
    <text evidence="3">The sequence shown here is derived from an EMBL/GenBank/DDBJ whole genome shotgun (WGS) entry which is preliminary data.</text>
</comment>
<feature type="transmembrane region" description="Helical" evidence="2">
    <location>
        <begin position="32"/>
        <end position="52"/>
    </location>
</feature>
<sequence length="315" mass="32447">MEQELLGLALLGAGALLGMVGNWIKPPPKLGGGWAIALFVTILLVVGGLTYYNGRPDVGDRDGSGSDQPGLAMPSHEQSSLNPLGPNGGPSATSPPAPTAPAGAGGSPPASTARGGSGTVRTTPSAPPPNNKPATTSPYVPAERFQRFGGRHGSFTMAASGSQLRIVAPESIDNQWGGAIRDHHRCDVTIAFDVRLDAGPMDYYGFAVVPRGQINDDDQAQGSAMIFYRDSGDDFIAKYSSLPTPGIGGIGGGAYNVADLRKTHRVVVSARGAVHTVTVDGVPSGEYAETEPECGIPMIVAWGGVTAYVDRVLLS</sequence>
<evidence type="ECO:0000313" key="3">
    <source>
        <dbReference type="EMBL" id="RKR89441.1"/>
    </source>
</evidence>
<reference evidence="3 4" key="1">
    <citation type="submission" date="2018-10" db="EMBL/GenBank/DDBJ databases">
        <title>Sequencing the genomes of 1000 actinobacteria strains.</title>
        <authorList>
            <person name="Klenk H.-P."/>
        </authorList>
    </citation>
    <scope>NUCLEOTIDE SEQUENCE [LARGE SCALE GENOMIC DNA]</scope>
    <source>
        <strain evidence="3 4">DSM 45175</strain>
    </source>
</reference>
<dbReference type="Proteomes" id="UP000277671">
    <property type="component" value="Unassembled WGS sequence"/>
</dbReference>
<dbReference type="EMBL" id="RBKT01000001">
    <property type="protein sequence ID" value="RKR89441.1"/>
    <property type="molecule type" value="Genomic_DNA"/>
</dbReference>
<organism evidence="3 4">
    <name type="scientific">Micromonospora pisi</name>
    <dbReference type="NCBI Taxonomy" id="589240"/>
    <lineage>
        <taxon>Bacteria</taxon>
        <taxon>Bacillati</taxon>
        <taxon>Actinomycetota</taxon>
        <taxon>Actinomycetes</taxon>
        <taxon>Micromonosporales</taxon>
        <taxon>Micromonosporaceae</taxon>
        <taxon>Micromonospora</taxon>
    </lineage>
</organism>
<proteinExistence type="predicted"/>
<protein>
    <submittedName>
        <fullName evidence="3">Uncharacterized protein</fullName>
    </submittedName>
</protein>
<dbReference type="AlphaFoldDB" id="A0A495JKT6"/>
<evidence type="ECO:0000256" key="1">
    <source>
        <dbReference type="SAM" id="MobiDB-lite"/>
    </source>
</evidence>
<feature type="region of interest" description="Disordered" evidence="1">
    <location>
        <begin position="59"/>
        <end position="139"/>
    </location>
</feature>